<reference evidence="1 4" key="2">
    <citation type="submission" date="2011-04" db="EMBL/GenBank/DDBJ databases">
        <title>The complete genome of Selenomonas sputigena DSM 20758.</title>
        <authorList>
            <consortium name="US DOE Joint Genome Institute (JGI-PGF)"/>
            <person name="Lucas S."/>
            <person name="Copeland A."/>
            <person name="Lapidus A."/>
            <person name="Bruce D."/>
            <person name="Goodwin L."/>
            <person name="Pitluck S."/>
            <person name="Peters L."/>
            <person name="Kyrpides N."/>
            <person name="Mavromatis K."/>
            <person name="Ivanova N."/>
            <person name="Ovchinnikova G."/>
            <person name="Teshima H."/>
            <person name="Detter J.C."/>
            <person name="Tapia R."/>
            <person name="Han C."/>
            <person name="Land M."/>
            <person name="Hauser L."/>
            <person name="Markowitz V."/>
            <person name="Cheng J.-F."/>
            <person name="Hugenholtz P."/>
            <person name="Woyke T."/>
            <person name="Wu D."/>
            <person name="Gronow S."/>
            <person name="Wellnitz S."/>
            <person name="Schneider S."/>
            <person name="Klenk H.-P."/>
            <person name="Eisen J.A."/>
        </authorList>
    </citation>
    <scope>NUCLEOTIDE SEQUENCE [LARGE SCALE GENOMIC DNA]</scope>
    <source>
        <strain evidence="1">ATCC 35185</strain>
        <strain evidence="4">ATCC 35185 / DSM 20758 / VPI D19B-28</strain>
    </source>
</reference>
<dbReference type="EMBL" id="ACKP02000015">
    <property type="protein sequence ID" value="EEX77703.1"/>
    <property type="molecule type" value="Genomic_DNA"/>
</dbReference>
<dbReference type="AlphaFoldDB" id="C9LUH2"/>
<evidence type="ECO:0000313" key="1">
    <source>
        <dbReference type="EMBL" id="AEC00210.1"/>
    </source>
</evidence>
<name>C9LUH2_SELS3</name>
<evidence type="ECO:0008006" key="5">
    <source>
        <dbReference type="Google" id="ProtNLM"/>
    </source>
</evidence>
<dbReference type="KEGG" id="ssg:Selsp_1251"/>
<reference evidence="2 3" key="1">
    <citation type="submission" date="2009-09" db="EMBL/GenBank/DDBJ databases">
        <authorList>
            <person name="Weinstock G."/>
            <person name="Sodergren E."/>
            <person name="Clifton S."/>
            <person name="Fulton L."/>
            <person name="Fulton B."/>
            <person name="Courtney L."/>
            <person name="Fronick C."/>
            <person name="Harrison M."/>
            <person name="Strong C."/>
            <person name="Farmer C."/>
            <person name="Delahaunty K."/>
            <person name="Markovic C."/>
            <person name="Hall O."/>
            <person name="Minx P."/>
            <person name="Tomlinson C."/>
            <person name="Mitreva M."/>
            <person name="Nelson J."/>
            <person name="Hou S."/>
            <person name="Wollam A."/>
            <person name="Pepin K.H."/>
            <person name="Johnson M."/>
            <person name="Bhonagiri V."/>
            <person name="Nash W.E."/>
            <person name="Warren W."/>
            <person name="Chinwalla A."/>
            <person name="Mardis E.R."/>
            <person name="Wilson R.K."/>
        </authorList>
    </citation>
    <scope>NUCLEOTIDE SEQUENCE [LARGE SCALE GENOMIC DNA]</scope>
    <source>
        <strain evidence="2">ATCC 35185</strain>
        <strain evidence="3">ATCC 35185 / DSM 20758 / VPI D19B-28</strain>
    </source>
</reference>
<dbReference type="Proteomes" id="UP000011124">
    <property type="component" value="Chromosome"/>
</dbReference>
<evidence type="ECO:0000313" key="4">
    <source>
        <dbReference type="Proteomes" id="UP000011124"/>
    </source>
</evidence>
<sequence length="63" mass="7028">MWTSIFVAATKGQAEKICERLEAEGILTDRKSVGSQRKANFEIRVLASEVEEARDIVCNMANL</sequence>
<organism evidence="2 3">
    <name type="scientific">Selenomonas sputigena (strain ATCC 35185 / DSM 20758 / CCUG 44933 / VPI D19B-28)</name>
    <dbReference type="NCBI Taxonomy" id="546271"/>
    <lineage>
        <taxon>Bacteria</taxon>
        <taxon>Bacillati</taxon>
        <taxon>Bacillota</taxon>
        <taxon>Negativicutes</taxon>
        <taxon>Selenomonadales</taxon>
        <taxon>Selenomonadaceae</taxon>
        <taxon>Selenomonas</taxon>
    </lineage>
</organism>
<gene>
    <name evidence="1" type="ordered locus">Selsp_1251</name>
    <name evidence="2" type="ORF">SELSPUOL_00980</name>
</gene>
<accession>C9LUH2</accession>
<protein>
    <recommendedName>
        <fullName evidence="5">Glutamate decarboxylase</fullName>
    </recommendedName>
</protein>
<dbReference type="OrthoDB" id="1684603at2"/>
<dbReference type="RefSeq" id="WP_006192211.1">
    <property type="nucleotide sequence ID" value="NC_015437.1"/>
</dbReference>
<dbReference type="STRING" id="546271.Selsp_1251"/>
<evidence type="ECO:0000313" key="3">
    <source>
        <dbReference type="Proteomes" id="UP000003505"/>
    </source>
</evidence>
<dbReference type="EMBL" id="CP002637">
    <property type="protein sequence ID" value="AEC00210.1"/>
    <property type="molecule type" value="Genomic_DNA"/>
</dbReference>
<keyword evidence="4" id="KW-1185">Reference proteome</keyword>
<evidence type="ECO:0000313" key="2">
    <source>
        <dbReference type="EMBL" id="EEX77703.1"/>
    </source>
</evidence>
<dbReference type="Proteomes" id="UP000003505">
    <property type="component" value="Unassembled WGS sequence"/>
</dbReference>
<proteinExistence type="predicted"/>
<dbReference type="HOGENOM" id="CLU_207049_0_0_9"/>